<evidence type="ECO:0000256" key="5">
    <source>
        <dbReference type="ARBA" id="ARBA00022670"/>
    </source>
</evidence>
<evidence type="ECO:0000256" key="3">
    <source>
        <dbReference type="ARBA" id="ARBA00007931"/>
    </source>
</evidence>
<name>A0A943DD78_9FIRM</name>
<evidence type="ECO:0000256" key="6">
    <source>
        <dbReference type="ARBA" id="ARBA00022692"/>
    </source>
</evidence>
<evidence type="ECO:0000256" key="10">
    <source>
        <dbReference type="ARBA" id="ARBA00022989"/>
    </source>
</evidence>
<evidence type="ECO:0000256" key="1">
    <source>
        <dbReference type="ARBA" id="ARBA00001947"/>
    </source>
</evidence>
<accession>A0A943DD78</accession>
<comment type="similarity">
    <text evidence="3">Belongs to the peptidase M50B family.</text>
</comment>
<dbReference type="InterPro" id="IPR008915">
    <property type="entry name" value="Peptidase_M50"/>
</dbReference>
<dbReference type="GO" id="GO:0006508">
    <property type="term" value="P:proteolysis"/>
    <property type="evidence" value="ECO:0007669"/>
    <property type="project" value="UniProtKB-KW"/>
</dbReference>
<evidence type="ECO:0000256" key="12">
    <source>
        <dbReference type="ARBA" id="ARBA00023136"/>
    </source>
</evidence>
<evidence type="ECO:0000256" key="4">
    <source>
        <dbReference type="ARBA" id="ARBA00022475"/>
    </source>
</evidence>
<evidence type="ECO:0000313" key="15">
    <source>
        <dbReference type="EMBL" id="MBS5332277.1"/>
    </source>
</evidence>
<dbReference type="InterPro" id="IPR052348">
    <property type="entry name" value="Metallopeptidase_M50B"/>
</dbReference>
<keyword evidence="6 13" id="KW-0812">Transmembrane</keyword>
<comment type="subcellular location">
    <subcellularLocation>
        <location evidence="2">Cell membrane</location>
        <topology evidence="2">Multi-pass membrane protein</topology>
    </subcellularLocation>
</comment>
<keyword evidence="8" id="KW-0378">Hydrolase</keyword>
<feature type="transmembrane region" description="Helical" evidence="13">
    <location>
        <begin position="66"/>
        <end position="84"/>
    </location>
</feature>
<dbReference type="GO" id="GO:0046872">
    <property type="term" value="F:metal ion binding"/>
    <property type="evidence" value="ECO:0007669"/>
    <property type="project" value="UniProtKB-KW"/>
</dbReference>
<reference evidence="15" key="1">
    <citation type="submission" date="2021-02" db="EMBL/GenBank/DDBJ databases">
        <title>Infant gut strain persistence is associated with maternal origin, phylogeny, and functional potential including surface adhesion and iron acquisition.</title>
        <authorList>
            <person name="Lou Y.C."/>
        </authorList>
    </citation>
    <scope>NUCLEOTIDE SEQUENCE</scope>
    <source>
        <strain evidence="15">L3_101_000M1_dasL3_101_000M1_concoct_87</strain>
    </source>
</reference>
<evidence type="ECO:0000256" key="9">
    <source>
        <dbReference type="ARBA" id="ARBA00022833"/>
    </source>
</evidence>
<evidence type="ECO:0000256" key="13">
    <source>
        <dbReference type="SAM" id="Phobius"/>
    </source>
</evidence>
<evidence type="ECO:0000256" key="11">
    <source>
        <dbReference type="ARBA" id="ARBA00023049"/>
    </source>
</evidence>
<feature type="transmembrane region" description="Helical" evidence="13">
    <location>
        <begin position="96"/>
        <end position="118"/>
    </location>
</feature>
<evidence type="ECO:0000256" key="8">
    <source>
        <dbReference type="ARBA" id="ARBA00022801"/>
    </source>
</evidence>
<keyword evidence="5 15" id="KW-0645">Protease</keyword>
<keyword evidence="11" id="KW-0482">Metalloprotease</keyword>
<dbReference type="GO" id="GO:0008237">
    <property type="term" value="F:metallopeptidase activity"/>
    <property type="evidence" value="ECO:0007669"/>
    <property type="project" value="UniProtKB-KW"/>
</dbReference>
<dbReference type="AlphaFoldDB" id="A0A943DD78"/>
<protein>
    <submittedName>
        <fullName evidence="15">Site-2 protease family protein</fullName>
    </submittedName>
</protein>
<keyword evidence="10 13" id="KW-1133">Transmembrane helix</keyword>
<keyword evidence="12 13" id="KW-0472">Membrane</keyword>
<comment type="caution">
    <text evidence="15">The sequence shown here is derived from an EMBL/GenBank/DDBJ whole genome shotgun (WGS) entry which is preliminary data.</text>
</comment>
<dbReference type="PANTHER" id="PTHR35864:SF1">
    <property type="entry name" value="ZINC METALLOPROTEASE YWHC-RELATED"/>
    <property type="match status" value="1"/>
</dbReference>
<dbReference type="PANTHER" id="PTHR35864">
    <property type="entry name" value="ZINC METALLOPROTEASE MJ0611-RELATED"/>
    <property type="match status" value="1"/>
</dbReference>
<dbReference type="GO" id="GO:0005886">
    <property type="term" value="C:plasma membrane"/>
    <property type="evidence" value="ECO:0007669"/>
    <property type="project" value="UniProtKB-SubCell"/>
</dbReference>
<evidence type="ECO:0000256" key="7">
    <source>
        <dbReference type="ARBA" id="ARBA00022723"/>
    </source>
</evidence>
<keyword evidence="9" id="KW-0862">Zinc</keyword>
<evidence type="ECO:0000313" key="16">
    <source>
        <dbReference type="Proteomes" id="UP000759273"/>
    </source>
</evidence>
<keyword evidence="4" id="KW-1003">Cell membrane</keyword>
<organism evidence="15 16">
    <name type="scientific">Subdoligranulum variabile</name>
    <dbReference type="NCBI Taxonomy" id="214851"/>
    <lineage>
        <taxon>Bacteria</taxon>
        <taxon>Bacillati</taxon>
        <taxon>Bacillota</taxon>
        <taxon>Clostridia</taxon>
        <taxon>Eubacteriales</taxon>
        <taxon>Oscillospiraceae</taxon>
        <taxon>Subdoligranulum</taxon>
    </lineage>
</organism>
<evidence type="ECO:0000256" key="2">
    <source>
        <dbReference type="ARBA" id="ARBA00004651"/>
    </source>
</evidence>
<proteinExistence type="inferred from homology"/>
<dbReference type="EMBL" id="JAGZGG010000013">
    <property type="protein sequence ID" value="MBS5332277.1"/>
    <property type="molecule type" value="Genomic_DNA"/>
</dbReference>
<evidence type="ECO:0000259" key="14">
    <source>
        <dbReference type="Pfam" id="PF02163"/>
    </source>
</evidence>
<dbReference type="Pfam" id="PF02163">
    <property type="entry name" value="Peptidase_M50"/>
    <property type="match status" value="1"/>
</dbReference>
<sequence>MGWCVLLNGLLSPAVILQYLLRAIVVLIAIPFHESAHALASHLLGDDTAVRAGRLSLNPMRHFDPLGALCMLVGGVGWAKPVSINPYNYKNPKVGMALSAAAGPASNFLLAWVSMILYKLCWYSGAGQAVPALSMFLYYMVAMNLSLGVFNLLPVPPFDGSRIALLFLPQRLYFKAMKYERYIMLAVLALVFLGLLNTPLSMLVNAMWNLMLRLTGFVELLWGY</sequence>
<feature type="domain" description="Peptidase M50" evidence="14">
    <location>
        <begin position="132"/>
        <end position="191"/>
    </location>
</feature>
<feature type="transmembrane region" description="Helical" evidence="13">
    <location>
        <begin position="130"/>
        <end position="153"/>
    </location>
</feature>
<gene>
    <name evidence="15" type="ORF">KHY36_07105</name>
</gene>
<comment type="cofactor">
    <cofactor evidence="1">
        <name>Zn(2+)</name>
        <dbReference type="ChEBI" id="CHEBI:29105"/>
    </cofactor>
</comment>
<dbReference type="InterPro" id="IPR044537">
    <property type="entry name" value="Rip2-like"/>
</dbReference>
<feature type="transmembrane region" description="Helical" evidence="13">
    <location>
        <begin position="182"/>
        <end position="204"/>
    </location>
</feature>
<keyword evidence="7" id="KW-0479">Metal-binding</keyword>
<dbReference type="Proteomes" id="UP000759273">
    <property type="component" value="Unassembled WGS sequence"/>
</dbReference>
<dbReference type="CDD" id="cd06158">
    <property type="entry name" value="S2P-M50_like_1"/>
    <property type="match status" value="1"/>
</dbReference>